<dbReference type="SUPFAM" id="SSF48264">
    <property type="entry name" value="Cytochrome P450"/>
    <property type="match status" value="1"/>
</dbReference>
<proteinExistence type="predicted"/>
<dbReference type="Pfam" id="PF00067">
    <property type="entry name" value="p450"/>
    <property type="match status" value="1"/>
</dbReference>
<dbReference type="PANTHER" id="PTHR24305">
    <property type="entry name" value="CYTOCHROME P450"/>
    <property type="match status" value="1"/>
</dbReference>
<sequence length="563" mass="63784">MALSTLTTLSLAVLLVLCLRNGIQRFQRWRRLRHVPGPRLAGWTSLWMTGQFIKGDVHELWKDLAEKYGPLVRFGPDQVLCTDLESILRITSVRSDYRKSDWYDLARMGDDDNLLSMTDKERRRERRKKVAPAYNGKGAGSHIFNIETGLNRTIAAWTELIDRKYLGSGPIFQPLDIAQSVHFYALDSLGEIAYSQSLGYIANDKDMNDVLKINEATFPWMYLLNNHHFFFRVLRKWPFSMLLPRAGDKAGLGAIMGHTTSIIDRRFNFFHSSSSSSLEKSSSPEKIPVPQDMLQSFISHGLTRPELQEEVTVQLFAGSDTVANGIRLCLLHLFSSPQVYRRLQAELDAAYPFLSHKTCPPTPGQERPISYSTCLQLPYLQAVLKESLRILPPVVTGGFYKDVPLGHGHGHNGGEGDTIAGYSLPPGTKVATGAAIYAMCRSKQVFGLDADVFRPERWLEAEEEAAARLEDESAARTNVPEKNELLGEAGRRLRDMEITLGLMFGHGQFECVGKKLAMMQMNKVVAELVRRYDFNVLNPRRPCKVENALMWFVKDFWVRVERR</sequence>
<evidence type="ECO:0000256" key="3">
    <source>
        <dbReference type="ARBA" id="ARBA00022723"/>
    </source>
</evidence>
<comment type="caution">
    <text evidence="8">The sequence shown here is derived from an EMBL/GenBank/DDBJ whole genome shotgun (WGS) entry which is preliminary data.</text>
</comment>
<feature type="signal peptide" evidence="7">
    <location>
        <begin position="1"/>
        <end position="18"/>
    </location>
</feature>
<accession>A0A8S8ZW44</accession>
<evidence type="ECO:0000313" key="8">
    <source>
        <dbReference type="EMBL" id="KAA8632525.1"/>
    </source>
</evidence>
<name>A0A8S8ZW44_SORMA</name>
<dbReference type="PRINTS" id="PR00463">
    <property type="entry name" value="EP450I"/>
</dbReference>
<evidence type="ECO:0000256" key="6">
    <source>
        <dbReference type="PIRSR" id="PIRSR602401-1"/>
    </source>
</evidence>
<keyword evidence="3 6" id="KW-0479">Metal-binding</keyword>
<keyword evidence="7" id="KW-0732">Signal</keyword>
<evidence type="ECO:0000256" key="7">
    <source>
        <dbReference type="SAM" id="SignalP"/>
    </source>
</evidence>
<evidence type="ECO:0000256" key="2">
    <source>
        <dbReference type="ARBA" id="ARBA00022617"/>
    </source>
</evidence>
<keyword evidence="4 6" id="KW-0408">Iron</keyword>
<evidence type="ECO:0000313" key="9">
    <source>
        <dbReference type="Proteomes" id="UP000433876"/>
    </source>
</evidence>
<dbReference type="InterPro" id="IPR002401">
    <property type="entry name" value="Cyt_P450_E_grp-I"/>
</dbReference>
<evidence type="ECO:0000256" key="1">
    <source>
        <dbReference type="ARBA" id="ARBA00004792"/>
    </source>
</evidence>
<protein>
    <recommendedName>
        <fullName evidence="10">Cytochrome P450</fullName>
    </recommendedName>
</protein>
<dbReference type="EMBL" id="NMPR01000053">
    <property type="protein sequence ID" value="KAA8632525.1"/>
    <property type="molecule type" value="Genomic_DNA"/>
</dbReference>
<gene>
    <name evidence="8" type="ORF">SMACR_05706</name>
</gene>
<dbReference type="GO" id="GO:0005506">
    <property type="term" value="F:iron ion binding"/>
    <property type="evidence" value="ECO:0007669"/>
    <property type="project" value="InterPro"/>
</dbReference>
<dbReference type="GO" id="GO:0004497">
    <property type="term" value="F:monooxygenase activity"/>
    <property type="evidence" value="ECO:0007669"/>
    <property type="project" value="InterPro"/>
</dbReference>
<dbReference type="InterPro" id="IPR050121">
    <property type="entry name" value="Cytochrome_P450_monoxygenase"/>
</dbReference>
<dbReference type="InterPro" id="IPR036396">
    <property type="entry name" value="Cyt_P450_sf"/>
</dbReference>
<feature type="chain" id="PRO_5035778472" description="Cytochrome P450" evidence="7">
    <location>
        <begin position="19"/>
        <end position="563"/>
    </location>
</feature>
<reference evidence="8 9" key="1">
    <citation type="submission" date="2017-07" db="EMBL/GenBank/DDBJ databases">
        <title>Genome sequence of the Sordaria macrospora wild type strain R19027.</title>
        <authorList>
            <person name="Nowrousian M."/>
            <person name="Teichert I."/>
            <person name="Kueck U."/>
        </authorList>
    </citation>
    <scope>NUCLEOTIDE SEQUENCE [LARGE SCALE GENOMIC DNA]</scope>
    <source>
        <strain evidence="8 9">R19027</strain>
        <tissue evidence="8">Mycelium</tissue>
    </source>
</reference>
<comment type="pathway">
    <text evidence="1">Antibiotic biosynthesis.</text>
</comment>
<evidence type="ECO:0000256" key="5">
    <source>
        <dbReference type="ARBA" id="ARBA00023194"/>
    </source>
</evidence>
<dbReference type="AlphaFoldDB" id="A0A8S8ZW44"/>
<feature type="binding site" description="axial binding residue" evidence="6">
    <location>
        <position position="511"/>
    </location>
    <ligand>
        <name>heme</name>
        <dbReference type="ChEBI" id="CHEBI:30413"/>
    </ligand>
    <ligandPart>
        <name>Fe</name>
        <dbReference type="ChEBI" id="CHEBI:18248"/>
    </ligandPart>
</feature>
<evidence type="ECO:0000256" key="4">
    <source>
        <dbReference type="ARBA" id="ARBA00023004"/>
    </source>
</evidence>
<dbReference type="GO" id="GO:0020037">
    <property type="term" value="F:heme binding"/>
    <property type="evidence" value="ECO:0007669"/>
    <property type="project" value="InterPro"/>
</dbReference>
<dbReference type="InterPro" id="IPR001128">
    <property type="entry name" value="Cyt_P450"/>
</dbReference>
<keyword evidence="5" id="KW-0045">Antibiotic biosynthesis</keyword>
<dbReference type="GO" id="GO:0017000">
    <property type="term" value="P:antibiotic biosynthetic process"/>
    <property type="evidence" value="ECO:0007669"/>
    <property type="project" value="UniProtKB-KW"/>
</dbReference>
<dbReference type="VEuPathDB" id="FungiDB:SMAC_05706"/>
<evidence type="ECO:0008006" key="10">
    <source>
        <dbReference type="Google" id="ProtNLM"/>
    </source>
</evidence>
<dbReference type="GO" id="GO:0016705">
    <property type="term" value="F:oxidoreductase activity, acting on paired donors, with incorporation or reduction of molecular oxygen"/>
    <property type="evidence" value="ECO:0007669"/>
    <property type="project" value="InterPro"/>
</dbReference>
<organism evidence="8 9">
    <name type="scientific">Sordaria macrospora</name>
    <dbReference type="NCBI Taxonomy" id="5147"/>
    <lineage>
        <taxon>Eukaryota</taxon>
        <taxon>Fungi</taxon>
        <taxon>Dikarya</taxon>
        <taxon>Ascomycota</taxon>
        <taxon>Pezizomycotina</taxon>
        <taxon>Sordariomycetes</taxon>
        <taxon>Sordariomycetidae</taxon>
        <taxon>Sordariales</taxon>
        <taxon>Sordariaceae</taxon>
        <taxon>Sordaria</taxon>
    </lineage>
</organism>
<dbReference type="Proteomes" id="UP000433876">
    <property type="component" value="Unassembled WGS sequence"/>
</dbReference>
<comment type="cofactor">
    <cofactor evidence="6">
        <name>heme</name>
        <dbReference type="ChEBI" id="CHEBI:30413"/>
    </cofactor>
</comment>
<dbReference type="PANTHER" id="PTHR24305:SF168">
    <property type="entry name" value="P450, PUTATIVE (EUROFUNG)-RELATED"/>
    <property type="match status" value="1"/>
</dbReference>
<dbReference type="Gene3D" id="1.10.630.10">
    <property type="entry name" value="Cytochrome P450"/>
    <property type="match status" value="1"/>
</dbReference>
<keyword evidence="2 6" id="KW-0349">Heme</keyword>